<dbReference type="PANTHER" id="PTHR42973:SF39">
    <property type="entry name" value="FAD-BINDING PCMH-TYPE DOMAIN-CONTAINING PROTEIN"/>
    <property type="match status" value="1"/>
</dbReference>
<keyword evidence="4" id="KW-0274">FAD</keyword>
<dbReference type="PANTHER" id="PTHR42973">
    <property type="entry name" value="BINDING OXIDOREDUCTASE, PUTATIVE (AFU_ORTHOLOGUE AFUA_1G17690)-RELATED"/>
    <property type="match status" value="1"/>
</dbReference>
<dbReference type="Pfam" id="PF08031">
    <property type="entry name" value="BBE"/>
    <property type="match status" value="1"/>
</dbReference>
<evidence type="ECO:0000259" key="6">
    <source>
        <dbReference type="Pfam" id="PF08031"/>
    </source>
</evidence>
<comment type="caution">
    <text evidence="7">The sequence shown here is derived from an EMBL/GenBank/DDBJ whole genome shotgun (WGS) entry which is preliminary data.</text>
</comment>
<keyword evidence="5" id="KW-0560">Oxidoreductase</keyword>
<dbReference type="InterPro" id="IPR012951">
    <property type="entry name" value="BBE"/>
</dbReference>
<gene>
    <name evidence="7" type="ORF">PG994_004905</name>
</gene>
<evidence type="ECO:0000256" key="2">
    <source>
        <dbReference type="ARBA" id="ARBA00005466"/>
    </source>
</evidence>
<evidence type="ECO:0000313" key="7">
    <source>
        <dbReference type="EMBL" id="KAK8074006.1"/>
    </source>
</evidence>
<name>A0ABR1VRX8_9PEZI</name>
<dbReference type="Proteomes" id="UP001480595">
    <property type="component" value="Unassembled WGS sequence"/>
</dbReference>
<protein>
    <recommendedName>
        <fullName evidence="6">Berberine/berberine-like domain-containing protein</fullName>
    </recommendedName>
</protein>
<organism evidence="7 8">
    <name type="scientific">Apiospora phragmitis</name>
    <dbReference type="NCBI Taxonomy" id="2905665"/>
    <lineage>
        <taxon>Eukaryota</taxon>
        <taxon>Fungi</taxon>
        <taxon>Dikarya</taxon>
        <taxon>Ascomycota</taxon>
        <taxon>Pezizomycotina</taxon>
        <taxon>Sordariomycetes</taxon>
        <taxon>Xylariomycetidae</taxon>
        <taxon>Amphisphaeriales</taxon>
        <taxon>Apiosporaceae</taxon>
        <taxon>Apiospora</taxon>
    </lineage>
</organism>
<dbReference type="Gene3D" id="3.30.465.10">
    <property type="match status" value="1"/>
</dbReference>
<comment type="similarity">
    <text evidence="2">Belongs to the oxygen-dependent FAD-linked oxidoreductase family.</text>
</comment>
<keyword evidence="8" id="KW-1185">Reference proteome</keyword>
<dbReference type="RefSeq" id="XP_066718481.1">
    <property type="nucleotide sequence ID" value="XM_066856314.1"/>
</dbReference>
<dbReference type="SUPFAM" id="SSF56176">
    <property type="entry name" value="FAD-binding/transporter-associated domain-like"/>
    <property type="match status" value="1"/>
</dbReference>
<dbReference type="InterPro" id="IPR050416">
    <property type="entry name" value="FAD-linked_Oxidoreductase"/>
</dbReference>
<evidence type="ECO:0000256" key="1">
    <source>
        <dbReference type="ARBA" id="ARBA00001974"/>
    </source>
</evidence>
<accession>A0ABR1VRX8</accession>
<sequence>MILIYILSTLPELDTAHHKFLGLAEPRQGDEQEALHGKYPQEDTRAQDGRAHVAGSRADELLPIQQHSGVQAGQYRVRAVCHVDVYKRIINGRYNGYATNGRRCPTVGVSGYLMGAGIGPFSRGLGLGSDSVIAITVVTAAGDLITVSEKDDKNSEEGQLFWALRGAGGGNFGVVVQWQLRLDKLQDPYGRVTAGRYVWAYRPDDYAILSDEEQAFIEDQLKSTMSSYYAYSWPDRITIDTTWVRQAGDNLGTQVGFISYCDGDREFFQEHMDRAIKNFDINKQLKRRCMEEKSSRFLHETLAAQWNEETVRLVPSSTQFRLYSGFAVDNANAMENMNSIIIIVKEELDAFGDKFNKEQAECAVSFIHAGGVARRKEPQRDALPWVERDMRGFLARFKARLRRYTVAGQAVFVNFPDAALADDAYECAYYGGNAAKLRKIKHDWNPNDFFRWSQSVRLPDKKTLEACEEATEVASGPEDDPPAVEKETNDEDLTDIIATKRWESRFDVPTSEFLNANSGLYPQLEPGARSHDIEWLYQVT</sequence>
<evidence type="ECO:0000256" key="4">
    <source>
        <dbReference type="ARBA" id="ARBA00022827"/>
    </source>
</evidence>
<evidence type="ECO:0000313" key="8">
    <source>
        <dbReference type="Proteomes" id="UP001480595"/>
    </source>
</evidence>
<dbReference type="EMBL" id="JAQQWL010000005">
    <property type="protein sequence ID" value="KAK8074006.1"/>
    <property type="molecule type" value="Genomic_DNA"/>
</dbReference>
<comment type="cofactor">
    <cofactor evidence="1">
        <name>FAD</name>
        <dbReference type="ChEBI" id="CHEBI:57692"/>
    </cofactor>
</comment>
<feature type="domain" description="Berberine/berberine-like" evidence="6">
    <location>
        <begin position="411"/>
        <end position="457"/>
    </location>
</feature>
<evidence type="ECO:0000256" key="3">
    <source>
        <dbReference type="ARBA" id="ARBA00022630"/>
    </source>
</evidence>
<dbReference type="InterPro" id="IPR016169">
    <property type="entry name" value="FAD-bd_PCMH_sub2"/>
</dbReference>
<evidence type="ECO:0000256" key="5">
    <source>
        <dbReference type="ARBA" id="ARBA00023002"/>
    </source>
</evidence>
<dbReference type="GeneID" id="92089377"/>
<reference evidence="7 8" key="1">
    <citation type="submission" date="2023-01" db="EMBL/GenBank/DDBJ databases">
        <title>Analysis of 21 Apiospora genomes using comparative genomics revels a genus with tremendous synthesis potential of carbohydrate active enzymes and secondary metabolites.</title>
        <authorList>
            <person name="Sorensen T."/>
        </authorList>
    </citation>
    <scope>NUCLEOTIDE SEQUENCE [LARGE SCALE GENOMIC DNA]</scope>
    <source>
        <strain evidence="7 8">CBS 135458</strain>
    </source>
</reference>
<keyword evidence="3" id="KW-0285">Flavoprotein</keyword>
<dbReference type="InterPro" id="IPR036318">
    <property type="entry name" value="FAD-bd_PCMH-like_sf"/>
</dbReference>
<proteinExistence type="inferred from homology"/>
<dbReference type="Gene3D" id="3.40.462.20">
    <property type="match status" value="1"/>
</dbReference>